<keyword evidence="3" id="KW-1185">Reference proteome</keyword>
<feature type="transmembrane region" description="Helical" evidence="1">
    <location>
        <begin position="35"/>
        <end position="53"/>
    </location>
</feature>
<evidence type="ECO:0000313" key="3">
    <source>
        <dbReference type="Proteomes" id="UP001203284"/>
    </source>
</evidence>
<protein>
    <submittedName>
        <fullName evidence="2">Uncharacterized protein</fullName>
    </submittedName>
</protein>
<keyword evidence="1" id="KW-1133">Transmembrane helix</keyword>
<accession>A0ABT0D8I7</accession>
<gene>
    <name evidence="2" type="ORF">MWN34_04840</name>
</gene>
<evidence type="ECO:0000256" key="1">
    <source>
        <dbReference type="SAM" id="Phobius"/>
    </source>
</evidence>
<dbReference type="EMBL" id="JALKCH010000003">
    <property type="protein sequence ID" value="MCK0196234.1"/>
    <property type="molecule type" value="Genomic_DNA"/>
</dbReference>
<comment type="caution">
    <text evidence="2">The sequence shown here is derived from an EMBL/GenBank/DDBJ whole genome shotgun (WGS) entry which is preliminary data.</text>
</comment>
<keyword evidence="1" id="KW-0472">Membrane</keyword>
<dbReference type="Proteomes" id="UP001203284">
    <property type="component" value="Unassembled WGS sequence"/>
</dbReference>
<sequence length="59" mass="6240">MTGEADSPGTGAPDNDAPRLFAADPARAARKWWRALWMLVGAAVVLTLALWLMSSTTPG</sequence>
<name>A0ABT0D8I7_9HYPH</name>
<keyword evidence="1" id="KW-0812">Transmembrane</keyword>
<proteinExistence type="predicted"/>
<organism evidence="2 3">
    <name type="scientific">Ancylobacter crimeensis</name>
    <dbReference type="NCBI Taxonomy" id="2579147"/>
    <lineage>
        <taxon>Bacteria</taxon>
        <taxon>Pseudomonadati</taxon>
        <taxon>Pseudomonadota</taxon>
        <taxon>Alphaproteobacteria</taxon>
        <taxon>Hyphomicrobiales</taxon>
        <taxon>Xanthobacteraceae</taxon>
        <taxon>Ancylobacter</taxon>
    </lineage>
</organism>
<reference evidence="2 3" key="1">
    <citation type="submission" date="2022-04" db="EMBL/GenBank/DDBJ databases">
        <authorList>
            <person name="Grouzdev D.S."/>
            <person name="Pantiukh K.S."/>
            <person name="Krutkina M.S."/>
        </authorList>
    </citation>
    <scope>NUCLEOTIDE SEQUENCE [LARGE SCALE GENOMIC DNA]</scope>
    <source>
        <strain evidence="2 3">6x-1</strain>
    </source>
</reference>
<dbReference type="RefSeq" id="WP_247027143.1">
    <property type="nucleotide sequence ID" value="NZ_JALKCH010000003.1"/>
</dbReference>
<evidence type="ECO:0000313" key="2">
    <source>
        <dbReference type="EMBL" id="MCK0196234.1"/>
    </source>
</evidence>